<reference evidence="2 3" key="1">
    <citation type="submission" date="2021-02" db="EMBL/GenBank/DDBJ databases">
        <title>Leishmania (Mundinia) enrietti genome sequencing and assembly.</title>
        <authorList>
            <person name="Almutairi H."/>
            <person name="Gatherer D."/>
        </authorList>
    </citation>
    <scope>NUCLEOTIDE SEQUENCE [LARGE SCALE GENOMIC DNA]</scope>
    <source>
        <strain evidence="2">CUR178</strain>
    </source>
</reference>
<dbReference type="OrthoDB" id="266643at2759"/>
<feature type="compositionally biased region" description="Polar residues" evidence="1">
    <location>
        <begin position="240"/>
        <end position="249"/>
    </location>
</feature>
<feature type="compositionally biased region" description="Basic and acidic residues" evidence="1">
    <location>
        <begin position="118"/>
        <end position="131"/>
    </location>
</feature>
<feature type="region of interest" description="Disordered" evidence="1">
    <location>
        <begin position="541"/>
        <end position="572"/>
    </location>
</feature>
<dbReference type="GeneID" id="94169621"/>
<sequence>MGCVSCKAAKKRRTLVEAAAIETVNDLRAAAEEDNPPQIVYPMAVSNPIPHVELKKSAASAITAPAKTGKSPKENSRVGGNRQSTAETDNNRVKVSSVRAPMALAPSECSLEAPQGLKGKDLHLGSRRDSSRSSNSLPPPTDTTYSLQYCSSAWSDSSGRAWAHKCESGEEQAEEKLSTSGSIIAEVWSKESEHDSAVHSSAHSSLQMQAIEAGSSNSGVRGAGSASATNSRQEKRSVGHQRSSSNASDFHSYALSPETETKMGPDVGAQGNGGGSEGSTSRCGSPAVPAPITSVESERALAGAPSMLLRASFEPCGDFGLCSGDDDLPPYEWAPRTLPMPRPPRASDASDTVHSKYDESPITEVAAEGATVCFQNPTVHIAREGVSTSEPATAEGNDATSPHLVLYTFYPCLLPAQQPSHKVDVSVSVPEAAEETYNYPPSPEDAASPQAHSQPRLAYQAICEWGADASNPTVEYAKNQAMPRRAVPPSLVDILVSEEGSYAPPPPMNALYTFYPSPLPLPAHHTREAPDGGSGKPIPYSNASPAITTSVPHTYEDGDRSRGDNISGGGARVGTHQYKPVTYLFDSPADDWLPSRHVSSPQFPTHAAVVDMW</sequence>
<feature type="region of interest" description="Disordered" evidence="1">
    <location>
        <begin position="333"/>
        <end position="356"/>
    </location>
</feature>
<evidence type="ECO:0000313" key="2">
    <source>
        <dbReference type="EMBL" id="KAG5471044.1"/>
    </source>
</evidence>
<evidence type="ECO:0000256" key="1">
    <source>
        <dbReference type="SAM" id="MobiDB-lite"/>
    </source>
</evidence>
<name>A0A836GCR1_LEIEN</name>
<comment type="caution">
    <text evidence="2">The sequence shown here is derived from an EMBL/GenBank/DDBJ whole genome shotgun (WGS) entry which is preliminary data.</text>
</comment>
<dbReference type="Proteomes" id="UP000674179">
    <property type="component" value="Chromosome 32"/>
</dbReference>
<dbReference type="RefSeq" id="XP_067690214.1">
    <property type="nucleotide sequence ID" value="XM_067834111.1"/>
</dbReference>
<feature type="compositionally biased region" description="Polar residues" evidence="1">
    <location>
        <begin position="541"/>
        <end position="552"/>
    </location>
</feature>
<keyword evidence="3" id="KW-1185">Reference proteome</keyword>
<feature type="region of interest" description="Disordered" evidence="1">
    <location>
        <begin position="106"/>
        <end position="143"/>
    </location>
</feature>
<gene>
    <name evidence="2" type="ORF">CUR178_02351</name>
</gene>
<feature type="region of interest" description="Disordered" evidence="1">
    <location>
        <begin position="214"/>
        <end position="290"/>
    </location>
</feature>
<accession>A0A836GCR1</accession>
<feature type="compositionally biased region" description="Basic and acidic residues" evidence="1">
    <location>
        <begin position="554"/>
        <end position="563"/>
    </location>
</feature>
<organism evidence="2 3">
    <name type="scientific">Leishmania enriettii</name>
    <dbReference type="NCBI Taxonomy" id="5663"/>
    <lineage>
        <taxon>Eukaryota</taxon>
        <taxon>Discoba</taxon>
        <taxon>Euglenozoa</taxon>
        <taxon>Kinetoplastea</taxon>
        <taxon>Metakinetoplastina</taxon>
        <taxon>Trypanosomatida</taxon>
        <taxon>Trypanosomatidae</taxon>
        <taxon>Leishmaniinae</taxon>
        <taxon>Leishmania</taxon>
    </lineage>
</organism>
<proteinExistence type="predicted"/>
<dbReference type="AlphaFoldDB" id="A0A836GCR1"/>
<dbReference type="EMBL" id="JAFHKP010000032">
    <property type="protein sequence ID" value="KAG5471044.1"/>
    <property type="molecule type" value="Genomic_DNA"/>
</dbReference>
<dbReference type="KEGG" id="lenr:94169621"/>
<evidence type="ECO:0000313" key="3">
    <source>
        <dbReference type="Proteomes" id="UP000674179"/>
    </source>
</evidence>
<feature type="region of interest" description="Disordered" evidence="1">
    <location>
        <begin position="61"/>
        <end position="94"/>
    </location>
</feature>
<protein>
    <submittedName>
        <fullName evidence="2">Uncharacterized protein</fullName>
    </submittedName>
</protein>